<protein>
    <submittedName>
        <fullName evidence="2">FixH family protein</fullName>
    </submittedName>
</protein>
<name>A0ABY8CA76_9GAMM</name>
<keyword evidence="1" id="KW-1133">Transmembrane helix</keyword>
<keyword evidence="1" id="KW-0812">Transmembrane</keyword>
<organism evidence="2 3">
    <name type="scientific">Thiomicrorhabdus lithotrophica</name>
    <dbReference type="NCBI Taxonomy" id="2949997"/>
    <lineage>
        <taxon>Bacteria</taxon>
        <taxon>Pseudomonadati</taxon>
        <taxon>Pseudomonadota</taxon>
        <taxon>Gammaproteobacteria</taxon>
        <taxon>Thiotrichales</taxon>
        <taxon>Piscirickettsiaceae</taxon>
        <taxon>Thiomicrorhabdus</taxon>
    </lineage>
</organism>
<accession>A0ABY8CA76</accession>
<dbReference type="InterPro" id="IPR008620">
    <property type="entry name" value="FixH"/>
</dbReference>
<proteinExistence type="predicted"/>
<feature type="transmembrane region" description="Helical" evidence="1">
    <location>
        <begin position="20"/>
        <end position="43"/>
    </location>
</feature>
<gene>
    <name evidence="2" type="ORF">NR989_01100</name>
</gene>
<evidence type="ECO:0000313" key="3">
    <source>
        <dbReference type="Proteomes" id="UP001222275"/>
    </source>
</evidence>
<evidence type="ECO:0000256" key="1">
    <source>
        <dbReference type="SAM" id="Phobius"/>
    </source>
</evidence>
<reference evidence="2 3" key="1">
    <citation type="submission" date="2022-06" db="EMBL/GenBank/DDBJ databases">
        <title>Thiomicrohabdus sp. nov, an obligately chemolithoautotrophic, sulfur-oxidizing bacterium isolated from beach of Guanyin Mountain. Amoy.</title>
        <authorList>
            <person name="Zhu H."/>
        </authorList>
    </citation>
    <scope>NUCLEOTIDE SEQUENCE [LARGE SCALE GENOMIC DNA]</scope>
    <source>
        <strain evidence="2 3">XGS-01</strain>
    </source>
</reference>
<sequence>MTDTKQDTRDWSVAWKNPFVIGWVVILFIVLSVNFFMVSMAIVTNPGLVVDDYYDQGKRMDVILAEQKKMEQIGWQLEVDMPILSEGKKDLVKLSVKDKEGKPLDVETAILYFYRPSDRNLDGQLVMNKIDGTGMYEQSFSLPLKGKWDLIMEVTKGDLRFNIGRSIMVQDPE</sequence>
<evidence type="ECO:0000313" key="2">
    <source>
        <dbReference type="EMBL" id="WEJ62871.1"/>
    </source>
</evidence>
<keyword evidence="3" id="KW-1185">Reference proteome</keyword>
<dbReference type="Proteomes" id="UP001222275">
    <property type="component" value="Chromosome"/>
</dbReference>
<dbReference type="EMBL" id="CP102381">
    <property type="protein sequence ID" value="WEJ62871.1"/>
    <property type="molecule type" value="Genomic_DNA"/>
</dbReference>
<dbReference type="Pfam" id="PF05751">
    <property type="entry name" value="FixH"/>
    <property type="match status" value="1"/>
</dbReference>
<dbReference type="RefSeq" id="WP_275595128.1">
    <property type="nucleotide sequence ID" value="NZ_CP102381.1"/>
</dbReference>
<keyword evidence="1" id="KW-0472">Membrane</keyword>